<dbReference type="PANTHER" id="PTHR46481:SF10">
    <property type="entry name" value="ZINC FINGER BED DOMAIN-CONTAINING PROTEIN 39"/>
    <property type="match status" value="1"/>
</dbReference>
<gene>
    <name evidence="7" type="ORF">JRQ81_004217</name>
</gene>
<dbReference type="PANTHER" id="PTHR46481">
    <property type="entry name" value="ZINC FINGER BED DOMAIN-CONTAINING PROTEIN 4"/>
    <property type="match status" value="1"/>
</dbReference>
<dbReference type="EMBL" id="JAPFRF010000002">
    <property type="protein sequence ID" value="KAJ7340930.1"/>
    <property type="molecule type" value="Genomic_DNA"/>
</dbReference>
<dbReference type="Pfam" id="PF05699">
    <property type="entry name" value="Dimer_Tnp_hAT"/>
    <property type="match status" value="1"/>
</dbReference>
<keyword evidence="5" id="KW-0539">Nucleus</keyword>
<evidence type="ECO:0000256" key="5">
    <source>
        <dbReference type="ARBA" id="ARBA00023242"/>
    </source>
</evidence>
<name>A0A9Q1B682_9SAUR</name>
<dbReference type="GO" id="GO:0046983">
    <property type="term" value="F:protein dimerization activity"/>
    <property type="evidence" value="ECO:0007669"/>
    <property type="project" value="InterPro"/>
</dbReference>
<evidence type="ECO:0000259" key="6">
    <source>
        <dbReference type="Pfam" id="PF05699"/>
    </source>
</evidence>
<dbReference type="InterPro" id="IPR052035">
    <property type="entry name" value="ZnF_BED_domain_contain"/>
</dbReference>
<keyword evidence="8" id="KW-1185">Reference proteome</keyword>
<proteinExistence type="predicted"/>
<dbReference type="Proteomes" id="UP001142489">
    <property type="component" value="Unassembled WGS sequence"/>
</dbReference>
<keyword evidence="2" id="KW-0479">Metal-binding</keyword>
<dbReference type="GO" id="GO:0005634">
    <property type="term" value="C:nucleus"/>
    <property type="evidence" value="ECO:0007669"/>
    <property type="project" value="UniProtKB-SubCell"/>
</dbReference>
<evidence type="ECO:0000256" key="4">
    <source>
        <dbReference type="ARBA" id="ARBA00022833"/>
    </source>
</evidence>
<dbReference type="AlphaFoldDB" id="A0A9Q1B682"/>
<feature type="domain" description="HAT C-terminal dimerisation" evidence="6">
    <location>
        <begin position="23"/>
        <end position="101"/>
    </location>
</feature>
<evidence type="ECO:0000313" key="8">
    <source>
        <dbReference type="Proteomes" id="UP001142489"/>
    </source>
</evidence>
<organism evidence="7 8">
    <name type="scientific">Phrynocephalus forsythii</name>
    <dbReference type="NCBI Taxonomy" id="171643"/>
    <lineage>
        <taxon>Eukaryota</taxon>
        <taxon>Metazoa</taxon>
        <taxon>Chordata</taxon>
        <taxon>Craniata</taxon>
        <taxon>Vertebrata</taxon>
        <taxon>Euteleostomi</taxon>
        <taxon>Lepidosauria</taxon>
        <taxon>Squamata</taxon>
        <taxon>Bifurcata</taxon>
        <taxon>Unidentata</taxon>
        <taxon>Episquamata</taxon>
        <taxon>Toxicofera</taxon>
        <taxon>Iguania</taxon>
        <taxon>Acrodonta</taxon>
        <taxon>Agamidae</taxon>
        <taxon>Agaminae</taxon>
        <taxon>Phrynocephalus</taxon>
    </lineage>
</organism>
<evidence type="ECO:0000256" key="2">
    <source>
        <dbReference type="ARBA" id="ARBA00022723"/>
    </source>
</evidence>
<evidence type="ECO:0000256" key="1">
    <source>
        <dbReference type="ARBA" id="ARBA00004123"/>
    </source>
</evidence>
<reference evidence="7" key="1">
    <citation type="journal article" date="2023" name="DNA Res.">
        <title>Chromosome-level genome assembly of Phrynocephalus forsythii using third-generation DNA sequencing and Hi-C analysis.</title>
        <authorList>
            <person name="Qi Y."/>
            <person name="Zhao W."/>
            <person name="Zhao Y."/>
            <person name="Niu C."/>
            <person name="Cao S."/>
            <person name="Zhang Y."/>
        </authorList>
    </citation>
    <scope>NUCLEOTIDE SEQUENCE</scope>
    <source>
        <tissue evidence="7">Muscle</tissue>
    </source>
</reference>
<sequence length="112" mass="12704">MAVSSSVDAREEEEPDPALTMVMEYMAEPLQPLTLDLLHYRARKADIWPALSTLALDILSIPPTSVQSECVFSHMGDILRSRRSRLDPETMERLTFIRFNLSTLGLPQRSKT</sequence>
<dbReference type="GO" id="GO:0008270">
    <property type="term" value="F:zinc ion binding"/>
    <property type="evidence" value="ECO:0007669"/>
    <property type="project" value="UniProtKB-KW"/>
</dbReference>
<keyword evidence="4" id="KW-0862">Zinc</keyword>
<dbReference type="OrthoDB" id="9050141at2759"/>
<dbReference type="InterPro" id="IPR008906">
    <property type="entry name" value="HATC_C_dom"/>
</dbReference>
<comment type="subcellular location">
    <subcellularLocation>
        <location evidence="1">Nucleus</location>
    </subcellularLocation>
</comment>
<protein>
    <recommendedName>
        <fullName evidence="6">HAT C-terminal dimerisation domain-containing protein</fullName>
    </recommendedName>
</protein>
<accession>A0A9Q1B682</accession>
<dbReference type="InterPro" id="IPR012337">
    <property type="entry name" value="RNaseH-like_sf"/>
</dbReference>
<evidence type="ECO:0000256" key="3">
    <source>
        <dbReference type="ARBA" id="ARBA00022771"/>
    </source>
</evidence>
<evidence type="ECO:0000313" key="7">
    <source>
        <dbReference type="EMBL" id="KAJ7340930.1"/>
    </source>
</evidence>
<comment type="caution">
    <text evidence="7">The sequence shown here is derived from an EMBL/GenBank/DDBJ whole genome shotgun (WGS) entry which is preliminary data.</text>
</comment>
<keyword evidence="3" id="KW-0863">Zinc-finger</keyword>
<dbReference type="SUPFAM" id="SSF53098">
    <property type="entry name" value="Ribonuclease H-like"/>
    <property type="match status" value="1"/>
</dbReference>